<dbReference type="EMBL" id="QGKY02001925">
    <property type="protein sequence ID" value="KAF2545181.1"/>
    <property type="molecule type" value="Genomic_DNA"/>
</dbReference>
<sequence>MASVFKLTRGSRLLLRIWTSGIRLAVASLDSSPMARKARILPLSWSNGSCSRLLSFGIWAKVLRLKAEDSIQSIDKTGVDFVAQEDQKVILPQGIHPVAGTFKGGRACERCATEYVYMFILGTRSELGINWIGLFAKGYIKWYWLTIRSNLIPSWVKFNTGNGADYRRKEVELMLQAGYITVGLGPHRLQAETEIIALLATLVMWSDSQETTA</sequence>
<dbReference type="GO" id="GO:0070042">
    <property type="term" value="F:rRNA (uridine-N3-)-methyltransferase activity"/>
    <property type="evidence" value="ECO:0007669"/>
    <property type="project" value="TreeGrafter"/>
</dbReference>
<evidence type="ECO:0008006" key="2">
    <source>
        <dbReference type="Google" id="ProtNLM"/>
    </source>
</evidence>
<dbReference type="PANTHER" id="PTHR30027:SF3">
    <property type="entry name" value="16S RRNA (URACIL(1498)-N(3))-METHYLTRANSFERASE"/>
    <property type="match status" value="1"/>
</dbReference>
<evidence type="ECO:0000313" key="1">
    <source>
        <dbReference type="EMBL" id="KAF2545181.1"/>
    </source>
</evidence>
<dbReference type="InterPro" id="IPR006700">
    <property type="entry name" value="RsmE"/>
</dbReference>
<protein>
    <recommendedName>
        <fullName evidence="2">16S rRNA (uracil(1498)-N(3))-methyltransferase</fullName>
    </recommendedName>
</protein>
<proteinExistence type="predicted"/>
<dbReference type="GO" id="GO:0070475">
    <property type="term" value="P:rRNA base methylation"/>
    <property type="evidence" value="ECO:0007669"/>
    <property type="project" value="TreeGrafter"/>
</dbReference>
<reference evidence="1" key="1">
    <citation type="submission" date="2019-12" db="EMBL/GenBank/DDBJ databases">
        <title>Genome sequencing and annotation of Brassica cretica.</title>
        <authorList>
            <person name="Studholme D.J."/>
            <person name="Sarris P.F."/>
        </authorList>
    </citation>
    <scope>NUCLEOTIDE SEQUENCE</scope>
    <source>
        <strain evidence="1">PFS-102/07</strain>
        <tissue evidence="1">Leaf</tissue>
    </source>
</reference>
<comment type="caution">
    <text evidence="1">The sequence shown here is derived from an EMBL/GenBank/DDBJ whole genome shotgun (WGS) entry which is preliminary data.</text>
</comment>
<organism evidence="1">
    <name type="scientific">Brassica cretica</name>
    <name type="common">Mustard</name>
    <dbReference type="NCBI Taxonomy" id="69181"/>
    <lineage>
        <taxon>Eukaryota</taxon>
        <taxon>Viridiplantae</taxon>
        <taxon>Streptophyta</taxon>
        <taxon>Embryophyta</taxon>
        <taxon>Tracheophyta</taxon>
        <taxon>Spermatophyta</taxon>
        <taxon>Magnoliopsida</taxon>
        <taxon>eudicotyledons</taxon>
        <taxon>Gunneridae</taxon>
        <taxon>Pentapetalae</taxon>
        <taxon>rosids</taxon>
        <taxon>malvids</taxon>
        <taxon>Brassicales</taxon>
        <taxon>Brassicaceae</taxon>
        <taxon>Brassiceae</taxon>
        <taxon>Brassica</taxon>
    </lineage>
</organism>
<dbReference type="PANTHER" id="PTHR30027">
    <property type="entry name" value="RIBOSOMAL RNA SMALL SUBUNIT METHYLTRANSFERASE E"/>
    <property type="match status" value="1"/>
</dbReference>
<gene>
    <name evidence="1" type="ORF">F2Q70_00022050</name>
</gene>
<dbReference type="AlphaFoldDB" id="A0A8S9GGC4"/>
<accession>A0A8S9GGC4</accession>
<name>A0A8S9GGC4_BRACR</name>